<dbReference type="CDD" id="cd23157">
    <property type="entry name" value="Prefoldin_5"/>
    <property type="match status" value="1"/>
</dbReference>
<dbReference type="GO" id="GO:1990113">
    <property type="term" value="P:RNA polymerase I assembly"/>
    <property type="evidence" value="ECO:0007669"/>
    <property type="project" value="TreeGrafter"/>
</dbReference>
<dbReference type="GeneID" id="54473769"/>
<sequence>MATAQQQGQQIDLATLSAQQLSQVKKQLDDEVQHLSSSYQNLKNAQQKFRQCIKNVQDGVAESTKDKPILVPLTSSLYVPGKLADTEHVIVDVGTGFYVEKTTKDAETFYNAKVEELGKNIKDLETIVNGKANNLRMVEEVLRQKMIAEQQPGQAGASGK</sequence>
<dbReference type="InterPro" id="IPR009053">
    <property type="entry name" value="Prefoldin"/>
</dbReference>
<organism evidence="4 5">
    <name type="scientific">Neohortaea acidophila</name>
    <dbReference type="NCBI Taxonomy" id="245834"/>
    <lineage>
        <taxon>Eukaryota</taxon>
        <taxon>Fungi</taxon>
        <taxon>Dikarya</taxon>
        <taxon>Ascomycota</taxon>
        <taxon>Pezizomycotina</taxon>
        <taxon>Dothideomycetes</taxon>
        <taxon>Dothideomycetidae</taxon>
        <taxon>Mycosphaerellales</taxon>
        <taxon>Teratosphaeriaceae</taxon>
        <taxon>Neohortaea</taxon>
    </lineage>
</organism>
<dbReference type="EMBL" id="MU001632">
    <property type="protein sequence ID" value="KAF2486792.1"/>
    <property type="molecule type" value="Genomic_DNA"/>
</dbReference>
<dbReference type="GO" id="GO:1990115">
    <property type="term" value="P:RNA polymerase III assembly"/>
    <property type="evidence" value="ECO:0007669"/>
    <property type="project" value="TreeGrafter"/>
</dbReference>
<evidence type="ECO:0000256" key="1">
    <source>
        <dbReference type="ARBA" id="ARBA00010048"/>
    </source>
</evidence>
<feature type="coiled-coil region" evidence="3">
    <location>
        <begin position="18"/>
        <end position="45"/>
    </location>
</feature>
<keyword evidence="3" id="KW-0175">Coiled coil</keyword>
<proteinExistence type="inferred from homology"/>
<dbReference type="NCBIfam" id="TIGR00293">
    <property type="entry name" value="prefoldin subunit alpha"/>
    <property type="match status" value="1"/>
</dbReference>
<dbReference type="PANTHER" id="PTHR12674">
    <property type="entry name" value="PREFOLDIN SUBUNIT 5"/>
    <property type="match status" value="1"/>
</dbReference>
<evidence type="ECO:0000256" key="2">
    <source>
        <dbReference type="ARBA" id="ARBA00023186"/>
    </source>
</evidence>
<gene>
    <name evidence="4" type="ORF">BDY17DRAFT_292120</name>
</gene>
<name>A0A6A6Q3D9_9PEZI</name>
<dbReference type="Proteomes" id="UP000799767">
    <property type="component" value="Unassembled WGS sequence"/>
</dbReference>
<dbReference type="SUPFAM" id="SSF46579">
    <property type="entry name" value="Prefoldin"/>
    <property type="match status" value="1"/>
</dbReference>
<dbReference type="InterPro" id="IPR011599">
    <property type="entry name" value="PFD_alpha_archaea"/>
</dbReference>
<protein>
    <submittedName>
        <fullName evidence="4">Prefoldin</fullName>
    </submittedName>
</protein>
<dbReference type="RefSeq" id="XP_033593361.1">
    <property type="nucleotide sequence ID" value="XM_033732767.1"/>
</dbReference>
<dbReference type="GO" id="GO:0005737">
    <property type="term" value="C:cytoplasm"/>
    <property type="evidence" value="ECO:0007669"/>
    <property type="project" value="TreeGrafter"/>
</dbReference>
<dbReference type="GO" id="GO:0016272">
    <property type="term" value="C:prefoldin complex"/>
    <property type="evidence" value="ECO:0007669"/>
    <property type="project" value="InterPro"/>
</dbReference>
<dbReference type="InterPro" id="IPR004127">
    <property type="entry name" value="Prefoldin_subunit_alpha"/>
</dbReference>
<dbReference type="GO" id="GO:1990114">
    <property type="term" value="P:RNA polymerase II core complex assembly"/>
    <property type="evidence" value="ECO:0007669"/>
    <property type="project" value="TreeGrafter"/>
</dbReference>
<evidence type="ECO:0000313" key="5">
    <source>
        <dbReference type="Proteomes" id="UP000799767"/>
    </source>
</evidence>
<accession>A0A6A6Q3D9</accession>
<dbReference type="OrthoDB" id="10267474at2759"/>
<keyword evidence="5" id="KW-1185">Reference proteome</keyword>
<dbReference type="GO" id="GO:0051082">
    <property type="term" value="F:unfolded protein binding"/>
    <property type="evidence" value="ECO:0007669"/>
    <property type="project" value="InterPro"/>
</dbReference>
<dbReference type="AlphaFoldDB" id="A0A6A6Q3D9"/>
<evidence type="ECO:0000256" key="3">
    <source>
        <dbReference type="SAM" id="Coils"/>
    </source>
</evidence>
<dbReference type="PANTHER" id="PTHR12674:SF2">
    <property type="entry name" value="PREFOLDIN SUBUNIT 5"/>
    <property type="match status" value="1"/>
</dbReference>
<evidence type="ECO:0000313" key="4">
    <source>
        <dbReference type="EMBL" id="KAF2486792.1"/>
    </source>
</evidence>
<dbReference type="FunFam" id="1.10.287.370:FF:000004">
    <property type="entry name" value="Probable prefoldin subunit 5"/>
    <property type="match status" value="1"/>
</dbReference>
<dbReference type="GO" id="GO:0006457">
    <property type="term" value="P:protein folding"/>
    <property type="evidence" value="ECO:0007669"/>
    <property type="project" value="InterPro"/>
</dbReference>
<keyword evidence="2" id="KW-0143">Chaperone</keyword>
<comment type="similarity">
    <text evidence="1">Belongs to the prefoldin subunit alpha family.</text>
</comment>
<reference evidence="4" key="1">
    <citation type="journal article" date="2020" name="Stud. Mycol.">
        <title>101 Dothideomycetes genomes: a test case for predicting lifestyles and emergence of pathogens.</title>
        <authorList>
            <person name="Haridas S."/>
            <person name="Albert R."/>
            <person name="Binder M."/>
            <person name="Bloem J."/>
            <person name="Labutti K."/>
            <person name="Salamov A."/>
            <person name="Andreopoulos B."/>
            <person name="Baker S."/>
            <person name="Barry K."/>
            <person name="Bills G."/>
            <person name="Bluhm B."/>
            <person name="Cannon C."/>
            <person name="Castanera R."/>
            <person name="Culley D."/>
            <person name="Daum C."/>
            <person name="Ezra D."/>
            <person name="Gonzalez J."/>
            <person name="Henrissat B."/>
            <person name="Kuo A."/>
            <person name="Liang C."/>
            <person name="Lipzen A."/>
            <person name="Lutzoni F."/>
            <person name="Magnuson J."/>
            <person name="Mondo S."/>
            <person name="Nolan M."/>
            <person name="Ohm R."/>
            <person name="Pangilinan J."/>
            <person name="Park H.-J."/>
            <person name="Ramirez L."/>
            <person name="Alfaro M."/>
            <person name="Sun H."/>
            <person name="Tritt A."/>
            <person name="Yoshinaga Y."/>
            <person name="Zwiers L.-H."/>
            <person name="Turgeon B."/>
            <person name="Goodwin S."/>
            <person name="Spatafora J."/>
            <person name="Crous P."/>
            <person name="Grigoriev I."/>
        </authorList>
    </citation>
    <scope>NUCLEOTIDE SEQUENCE</scope>
    <source>
        <strain evidence="4">CBS 113389</strain>
    </source>
</reference>
<dbReference type="Pfam" id="PF02996">
    <property type="entry name" value="Prefoldin"/>
    <property type="match status" value="1"/>
</dbReference>
<dbReference type="Gene3D" id="1.10.287.370">
    <property type="match status" value="1"/>
</dbReference>